<keyword evidence="2" id="KW-1185">Reference proteome</keyword>
<gene>
    <name evidence="1" type="ORF">GCM10011518_44080</name>
</gene>
<organism evidence="1 2">
    <name type="scientific">Flavobacterium limi</name>
    <dbReference type="NCBI Taxonomy" id="2045105"/>
    <lineage>
        <taxon>Bacteria</taxon>
        <taxon>Pseudomonadati</taxon>
        <taxon>Bacteroidota</taxon>
        <taxon>Flavobacteriia</taxon>
        <taxon>Flavobacteriales</taxon>
        <taxon>Flavobacteriaceae</taxon>
        <taxon>Flavobacterium</taxon>
    </lineage>
</organism>
<comment type="caution">
    <text evidence="1">The sequence shown here is derived from an EMBL/GenBank/DDBJ whole genome shotgun (WGS) entry which is preliminary data.</text>
</comment>
<accession>A0ABQ1UY63</accession>
<dbReference type="EMBL" id="BMKP01000016">
    <property type="protein sequence ID" value="GGF30030.1"/>
    <property type="molecule type" value="Genomic_DNA"/>
</dbReference>
<reference evidence="2" key="1">
    <citation type="journal article" date="2019" name="Int. J. Syst. Evol. Microbiol.">
        <title>The Global Catalogue of Microorganisms (GCM) 10K type strain sequencing project: providing services to taxonomists for standard genome sequencing and annotation.</title>
        <authorList>
            <consortium name="The Broad Institute Genomics Platform"/>
            <consortium name="The Broad Institute Genome Sequencing Center for Infectious Disease"/>
            <person name="Wu L."/>
            <person name="Ma J."/>
        </authorList>
    </citation>
    <scope>NUCLEOTIDE SEQUENCE [LARGE SCALE GENOMIC DNA]</scope>
    <source>
        <strain evidence="2">CGMCC 1.16060</strain>
    </source>
</reference>
<name>A0ABQ1UY63_9FLAO</name>
<protein>
    <submittedName>
        <fullName evidence="1">Uncharacterized protein</fullName>
    </submittedName>
</protein>
<sequence length="323" mass="36576">MTVFGCSKKDDKPLDSIGSKYVRTDIIKHSELTAETYSVEALIILENHKKELKAMLPRMISDEIKIYKNTLIDIEKSPVKALSLQETNQLIKIEGITAGNRLMKKSIQLNQHYFKLFNELSILNIKYNINNEILFKDFYDAGPIVLSDEVLEKIDELIKDEKIRVEIESNNKMKGYAFTALNVVSAITGQTQNKEKLMNFTRGLKAAKNSIILQKSPSMLAKYTSKFLNKDLAAYIARMLNNQKLRDNVADKSAKIGASSSMLGGLKYIQTSQPLQSFKNIENKMNGRIGDYSDGILSVHMQNVRDIIKLNTAMIKENQSNNL</sequence>
<evidence type="ECO:0000313" key="2">
    <source>
        <dbReference type="Proteomes" id="UP000655016"/>
    </source>
</evidence>
<evidence type="ECO:0000313" key="1">
    <source>
        <dbReference type="EMBL" id="GGF30030.1"/>
    </source>
</evidence>
<dbReference type="Proteomes" id="UP000655016">
    <property type="component" value="Unassembled WGS sequence"/>
</dbReference>
<proteinExistence type="predicted"/>